<dbReference type="GO" id="GO:0030170">
    <property type="term" value="F:pyridoxal phosphate binding"/>
    <property type="evidence" value="ECO:0007669"/>
    <property type="project" value="UniProtKB-UniRule"/>
</dbReference>
<dbReference type="GO" id="GO:0030632">
    <property type="term" value="P:D-alanine biosynthetic process"/>
    <property type="evidence" value="ECO:0007669"/>
    <property type="project" value="UniProtKB-UniRule"/>
</dbReference>
<evidence type="ECO:0000313" key="9">
    <source>
        <dbReference type="EMBL" id="KGM97665.1"/>
    </source>
</evidence>
<dbReference type="Proteomes" id="UP000030012">
    <property type="component" value="Unassembled WGS sequence"/>
</dbReference>
<feature type="binding site" evidence="5 7">
    <location>
        <position position="136"/>
    </location>
    <ligand>
        <name>substrate</name>
    </ligand>
</feature>
<evidence type="ECO:0000256" key="2">
    <source>
        <dbReference type="ARBA" id="ARBA00001933"/>
    </source>
</evidence>
<dbReference type="PANTHER" id="PTHR30511:SF0">
    <property type="entry name" value="ALANINE RACEMASE, CATABOLIC-RELATED"/>
    <property type="match status" value="1"/>
</dbReference>
<dbReference type="InterPro" id="IPR009006">
    <property type="entry name" value="Ala_racemase/Decarboxylase_C"/>
</dbReference>
<comment type="similarity">
    <text evidence="5">Belongs to the alanine racemase family.</text>
</comment>
<dbReference type="InterPro" id="IPR020622">
    <property type="entry name" value="Ala_racemase_pyridoxalP-BS"/>
</dbReference>
<dbReference type="PROSITE" id="PS00395">
    <property type="entry name" value="ALANINE_RACEMASE"/>
    <property type="match status" value="1"/>
</dbReference>
<dbReference type="HAMAP" id="MF_01201">
    <property type="entry name" value="Ala_racemase"/>
    <property type="match status" value="1"/>
</dbReference>
<dbReference type="InterPro" id="IPR001608">
    <property type="entry name" value="Ala_racemase_N"/>
</dbReference>
<dbReference type="EC" id="5.1.1.1" evidence="5"/>
<name>A0A0A0IDJ9_CLONO</name>
<dbReference type="Pfam" id="PF01168">
    <property type="entry name" value="Ala_racemase_N"/>
    <property type="match status" value="1"/>
</dbReference>
<feature type="active site" description="Proton acceptor; specific for L-alanine" evidence="5">
    <location>
        <position position="267"/>
    </location>
</feature>
<dbReference type="Gene3D" id="3.20.20.10">
    <property type="entry name" value="Alanine racemase"/>
    <property type="match status" value="1"/>
</dbReference>
<dbReference type="GO" id="GO:0008784">
    <property type="term" value="F:alanine racemase activity"/>
    <property type="evidence" value="ECO:0007669"/>
    <property type="project" value="UniProtKB-UniRule"/>
</dbReference>
<comment type="function">
    <text evidence="5">Catalyzes the interconversion of L-alanine and D-alanine. May also act on other amino acids.</text>
</comment>
<accession>A0A0A0IDJ9</accession>
<feature type="binding site" evidence="5 7">
    <location>
        <position position="315"/>
    </location>
    <ligand>
        <name>substrate</name>
    </ligand>
</feature>
<evidence type="ECO:0000256" key="7">
    <source>
        <dbReference type="PIRSR" id="PIRSR600821-52"/>
    </source>
</evidence>
<evidence type="ECO:0000256" key="1">
    <source>
        <dbReference type="ARBA" id="ARBA00000316"/>
    </source>
</evidence>
<evidence type="ECO:0000313" key="10">
    <source>
        <dbReference type="Proteomes" id="UP000030012"/>
    </source>
</evidence>
<evidence type="ECO:0000256" key="5">
    <source>
        <dbReference type="HAMAP-Rule" id="MF_01201"/>
    </source>
</evidence>
<comment type="pathway">
    <text evidence="5">Amino-acid biosynthesis; D-alanine biosynthesis; D-alanine from L-alanine: step 1/1.</text>
</comment>
<dbReference type="GO" id="GO:0009252">
    <property type="term" value="P:peptidoglycan biosynthetic process"/>
    <property type="evidence" value="ECO:0007669"/>
    <property type="project" value="TreeGrafter"/>
</dbReference>
<protein>
    <recommendedName>
        <fullName evidence="5">Alanine racemase</fullName>
        <ecNumber evidence="5">5.1.1.1</ecNumber>
    </recommendedName>
</protein>
<dbReference type="RefSeq" id="WP_039253020.1">
    <property type="nucleotide sequence ID" value="NZ_JENJ01000008.1"/>
</dbReference>
<feature type="domain" description="Alanine racemase C-terminal" evidence="8">
    <location>
        <begin position="246"/>
        <end position="375"/>
    </location>
</feature>
<dbReference type="FunFam" id="3.20.20.10:FF:000002">
    <property type="entry name" value="Alanine racemase"/>
    <property type="match status" value="1"/>
</dbReference>
<dbReference type="OrthoDB" id="9813814at2"/>
<keyword evidence="3 5" id="KW-0663">Pyridoxal phosphate</keyword>
<sequence>MFKHLRPVWAEINLDNLASNMKEIKKLSNTKEIIGIVKADAYGHGALDIVPTLIENGATGLAVAVVSEGVELRRGGIECPIMVLGFTPPSLIDMLLKHDIEQTVFSLDYAKELSKAAEKMHKIAKIHIAVDTGMGRIGFLPNEESIQDVKKISMLPNIKIKGIFSHFSTADEENKEYSSYQLNQFNKFYEGLKREDVNIETRHISNSAAIMDLPETKFEGVRPGIILYGYYPSNEVDKSKIELKPVMQLKTNIVHIKKIPSGEYISYGRKFKTDRESFIATLPVGYADGYTRLLFGKAKVIINGQLAPVVGRICMDQCMVDITDIKGDIKVGEEVILIGQKNGVKIDADDIAEMLGTINYEIICMISKRVPRVYIKNGEVIKVRNYI</sequence>
<dbReference type="AlphaFoldDB" id="A0A0A0IDJ9"/>
<feature type="active site" description="Proton acceptor; specific for D-alanine" evidence="5">
    <location>
        <position position="38"/>
    </location>
</feature>
<evidence type="ECO:0000256" key="3">
    <source>
        <dbReference type="ARBA" id="ARBA00022898"/>
    </source>
</evidence>
<gene>
    <name evidence="9" type="ORF">Z968_02870</name>
</gene>
<dbReference type="FunFam" id="2.40.37.10:FF:000006">
    <property type="entry name" value="Alanine racemase"/>
    <property type="match status" value="1"/>
</dbReference>
<reference evidence="9 10" key="1">
    <citation type="submission" date="2014-01" db="EMBL/GenBank/DDBJ databases">
        <title>Plasmidome dynamics in the species complex Clostridium novyi sensu lato converts strains of independent lineages into distinctly different pathogens.</title>
        <authorList>
            <person name="Skarin H."/>
            <person name="Segerman B."/>
        </authorList>
    </citation>
    <scope>NUCLEOTIDE SEQUENCE [LARGE SCALE GENOMIC DNA]</scope>
    <source>
        <strain evidence="9 10">4552</strain>
    </source>
</reference>
<dbReference type="SUPFAM" id="SSF50621">
    <property type="entry name" value="Alanine racemase C-terminal domain-like"/>
    <property type="match status" value="1"/>
</dbReference>
<comment type="cofactor">
    <cofactor evidence="2 5 6">
        <name>pyridoxal 5'-phosphate</name>
        <dbReference type="ChEBI" id="CHEBI:597326"/>
    </cofactor>
</comment>
<dbReference type="InterPro" id="IPR000821">
    <property type="entry name" value="Ala_racemase"/>
</dbReference>
<comment type="caution">
    <text evidence="9">The sequence shown here is derived from an EMBL/GenBank/DDBJ whole genome shotgun (WGS) entry which is preliminary data.</text>
</comment>
<evidence type="ECO:0000259" key="8">
    <source>
        <dbReference type="SMART" id="SM01005"/>
    </source>
</evidence>
<dbReference type="InterPro" id="IPR029066">
    <property type="entry name" value="PLP-binding_barrel"/>
</dbReference>
<dbReference type="Gene3D" id="2.40.37.10">
    <property type="entry name" value="Lyase, Ornithine Decarboxylase, Chain A, domain 1"/>
    <property type="match status" value="1"/>
</dbReference>
<dbReference type="EMBL" id="JENJ01000008">
    <property type="protein sequence ID" value="KGM97665.1"/>
    <property type="molecule type" value="Genomic_DNA"/>
</dbReference>
<proteinExistence type="inferred from homology"/>
<dbReference type="CDD" id="cd00430">
    <property type="entry name" value="PLPDE_III_AR"/>
    <property type="match status" value="1"/>
</dbReference>
<dbReference type="PRINTS" id="PR00992">
    <property type="entry name" value="ALARACEMASE"/>
</dbReference>
<dbReference type="InterPro" id="IPR011079">
    <property type="entry name" value="Ala_racemase_C"/>
</dbReference>
<evidence type="ECO:0000256" key="6">
    <source>
        <dbReference type="PIRSR" id="PIRSR600821-50"/>
    </source>
</evidence>
<dbReference type="NCBIfam" id="TIGR00492">
    <property type="entry name" value="alr"/>
    <property type="match status" value="1"/>
</dbReference>
<dbReference type="UniPathway" id="UPA00042">
    <property type="reaction ID" value="UER00497"/>
</dbReference>
<dbReference type="PANTHER" id="PTHR30511">
    <property type="entry name" value="ALANINE RACEMASE"/>
    <property type="match status" value="1"/>
</dbReference>
<comment type="catalytic activity">
    <reaction evidence="1 5">
        <text>L-alanine = D-alanine</text>
        <dbReference type="Rhea" id="RHEA:20249"/>
        <dbReference type="ChEBI" id="CHEBI:57416"/>
        <dbReference type="ChEBI" id="CHEBI:57972"/>
        <dbReference type="EC" id="5.1.1.1"/>
    </reaction>
</comment>
<dbReference type="Pfam" id="PF00842">
    <property type="entry name" value="Ala_racemase_C"/>
    <property type="match status" value="1"/>
</dbReference>
<keyword evidence="4 5" id="KW-0413">Isomerase</keyword>
<dbReference type="GO" id="GO:0005829">
    <property type="term" value="C:cytosol"/>
    <property type="evidence" value="ECO:0007669"/>
    <property type="project" value="TreeGrafter"/>
</dbReference>
<evidence type="ECO:0000256" key="4">
    <source>
        <dbReference type="ARBA" id="ARBA00023235"/>
    </source>
</evidence>
<organism evidence="9 10">
    <name type="scientific">Clostridium novyi A str. 4552</name>
    <dbReference type="NCBI Taxonomy" id="1444289"/>
    <lineage>
        <taxon>Bacteria</taxon>
        <taxon>Bacillati</taxon>
        <taxon>Bacillota</taxon>
        <taxon>Clostridia</taxon>
        <taxon>Eubacteriales</taxon>
        <taxon>Clostridiaceae</taxon>
        <taxon>Clostridium</taxon>
    </lineage>
</organism>
<feature type="modified residue" description="N6-(pyridoxal phosphate)lysine" evidence="5 6">
    <location>
        <position position="38"/>
    </location>
</feature>
<dbReference type="SUPFAM" id="SSF51419">
    <property type="entry name" value="PLP-binding barrel"/>
    <property type="match status" value="1"/>
</dbReference>
<dbReference type="SMART" id="SM01005">
    <property type="entry name" value="Ala_racemase_C"/>
    <property type="match status" value="1"/>
</dbReference>